<evidence type="ECO:0000313" key="1">
    <source>
        <dbReference type="Proteomes" id="UP000887576"/>
    </source>
</evidence>
<protein>
    <submittedName>
        <fullName evidence="2">Arrestin C-terminal-like domain-containing protein</fullName>
    </submittedName>
</protein>
<proteinExistence type="predicted"/>
<dbReference type="WBParaSite" id="JU765_v2.g16467.t1">
    <property type="protein sequence ID" value="JU765_v2.g16467.t1"/>
    <property type="gene ID" value="JU765_v2.g16467"/>
</dbReference>
<reference evidence="2" key="1">
    <citation type="submission" date="2022-11" db="UniProtKB">
        <authorList>
            <consortium name="WormBaseParasite"/>
        </authorList>
    </citation>
    <scope>IDENTIFICATION</scope>
</reference>
<dbReference type="Proteomes" id="UP000887576">
    <property type="component" value="Unplaced"/>
</dbReference>
<organism evidence="1 2">
    <name type="scientific">Panagrolaimus sp. JU765</name>
    <dbReference type="NCBI Taxonomy" id="591449"/>
    <lineage>
        <taxon>Eukaryota</taxon>
        <taxon>Metazoa</taxon>
        <taxon>Ecdysozoa</taxon>
        <taxon>Nematoda</taxon>
        <taxon>Chromadorea</taxon>
        <taxon>Rhabditida</taxon>
        <taxon>Tylenchina</taxon>
        <taxon>Panagrolaimomorpha</taxon>
        <taxon>Panagrolaimoidea</taxon>
        <taxon>Panagrolaimidae</taxon>
        <taxon>Panagrolaimus</taxon>
    </lineage>
</organism>
<sequence length="859" mass="99166">MTTHLPHISLKLALLDRGVESFAIEYDSPTCVFLPGEEIRGRAVIQLNDSIKARAVVVTLVGKARTSWTVWEQYSSNRSTHSEAIPYSAEEVYADLQVVVWNNSETDRLSAGFHEFPFEFLIPENCPPSFESNTGFIRYYCKAKIDRPWKFDDSTRNGFTVLPCFDLNSVFFTSLPLSKTFEKQLGYFCFKHGQLKAKVNLSKCGYVPGESMVLNVEIKNETTRDVIRIETTLLEIATFTAHRGRLHHYHYGLGIRHNETEKKKETRTVVQYIEEFKVPKNSSETYMRMLAIPPVVPSFDICEIIKVDYAFKVKIVTRGHFGGSVSGEVPILIGTIPVRPVLPPQKTTVLTQDYLAPPQPSCFSKKGNSLYKALNDRITYADSLFGKGSLPEDKDDRSVGFTPNAWWMTLIFVEFLICRFSGHEDRHALNDSITSICAGMLSQCFKFGGRTIAIFAYVFIWNNFRILELPWDSVWVWILCLITQDFMYYLGHRAVHEAGFMWGLHSIHHSSEYYNLSTALRQAAIQDAGLAIYDVLQAFFIPPPIFLIHRYFSEIFQFWLHTSLIGDLYPLGIVFNSPSYHRVHHGRNPYCIDRNYGGVFIIWDKLFFTFQPELPDDPPIYGLIHNENSFNQLWLQFHVLKELLFDKWRMKNEKGEPVFATIKEKLKAIFYPPGYFPGVETIRFFHWWSLVETSHGVPEVEKPVVKYDPPLAIWKKLYVTFHFILLLCIFMHFEYDRLELSWSDFEIKIAFILCSVQAFGAFFDLCWFGPYLEVFRCSGVVIYYVVKSFDSIGWKPNRIFMLAIYSLSALFWIGHIIYTDLVLPKLSAKRAICPADPELNKPSVSEKDHSVRNDNAQNC</sequence>
<accession>A0AC34QHK3</accession>
<evidence type="ECO:0000313" key="2">
    <source>
        <dbReference type="WBParaSite" id="JU765_v2.g16467.t1"/>
    </source>
</evidence>
<name>A0AC34QHK3_9BILA</name>